<evidence type="ECO:0000256" key="6">
    <source>
        <dbReference type="ARBA" id="ARBA00022840"/>
    </source>
</evidence>
<proteinExistence type="predicted"/>
<dbReference type="SUPFAM" id="SSF56112">
    <property type="entry name" value="Protein kinase-like (PK-like)"/>
    <property type="match status" value="1"/>
</dbReference>
<evidence type="ECO:0000256" key="5">
    <source>
        <dbReference type="ARBA" id="ARBA00022777"/>
    </source>
</evidence>
<evidence type="ECO:0000256" key="8">
    <source>
        <dbReference type="SAM" id="Coils"/>
    </source>
</evidence>
<dbReference type="InterPro" id="IPR011009">
    <property type="entry name" value="Kinase-like_dom_sf"/>
</dbReference>
<keyword evidence="8" id="KW-0175">Coiled coil</keyword>
<dbReference type="Gene3D" id="1.10.510.10">
    <property type="entry name" value="Transferase(Phosphotransferase) domain 1"/>
    <property type="match status" value="1"/>
</dbReference>
<dbReference type="InterPro" id="IPR050235">
    <property type="entry name" value="CK1_Ser-Thr_kinase"/>
</dbReference>
<dbReference type="Proteomes" id="UP001175271">
    <property type="component" value="Unassembled WGS sequence"/>
</dbReference>
<gene>
    <name evidence="11" type="ORF">QR680_014908</name>
</gene>
<keyword evidence="12" id="KW-1185">Reference proteome</keyword>
<dbReference type="GO" id="GO:0004674">
    <property type="term" value="F:protein serine/threonine kinase activity"/>
    <property type="evidence" value="ECO:0007669"/>
    <property type="project" value="UniProtKB-KW"/>
</dbReference>
<keyword evidence="3" id="KW-0808">Transferase</keyword>
<evidence type="ECO:0000259" key="10">
    <source>
        <dbReference type="PROSITE" id="PS50011"/>
    </source>
</evidence>
<evidence type="ECO:0000256" key="2">
    <source>
        <dbReference type="ARBA" id="ARBA00022527"/>
    </source>
</evidence>
<feature type="domain" description="Protein kinase" evidence="10">
    <location>
        <begin position="16"/>
        <end position="270"/>
    </location>
</feature>
<comment type="caution">
    <text evidence="11">The sequence shown here is derived from an EMBL/GenBank/DDBJ whole genome shotgun (WGS) entry which is preliminary data.</text>
</comment>
<feature type="binding site" evidence="7">
    <location>
        <position position="44"/>
    </location>
    <ligand>
        <name>ATP</name>
        <dbReference type="ChEBI" id="CHEBI:30616"/>
    </ligand>
</feature>
<evidence type="ECO:0000256" key="4">
    <source>
        <dbReference type="ARBA" id="ARBA00022741"/>
    </source>
</evidence>
<feature type="coiled-coil region" evidence="8">
    <location>
        <begin position="318"/>
        <end position="345"/>
    </location>
</feature>
<dbReference type="AlphaFoldDB" id="A0AA39IAG3"/>
<dbReference type="InterPro" id="IPR000719">
    <property type="entry name" value="Prot_kinase_dom"/>
</dbReference>
<dbReference type="Pfam" id="PF00069">
    <property type="entry name" value="Pkinase"/>
    <property type="match status" value="1"/>
</dbReference>
<feature type="region of interest" description="Disordered" evidence="9">
    <location>
        <begin position="664"/>
        <end position="684"/>
    </location>
</feature>
<dbReference type="PANTHER" id="PTHR11909">
    <property type="entry name" value="CASEIN KINASE-RELATED"/>
    <property type="match status" value="1"/>
</dbReference>
<evidence type="ECO:0000256" key="3">
    <source>
        <dbReference type="ARBA" id="ARBA00022679"/>
    </source>
</evidence>
<evidence type="ECO:0000313" key="11">
    <source>
        <dbReference type="EMBL" id="KAK0420820.1"/>
    </source>
</evidence>
<feature type="region of interest" description="Disordered" evidence="9">
    <location>
        <begin position="434"/>
        <end position="470"/>
    </location>
</feature>
<accession>A0AA39IAG3</accession>
<dbReference type="PROSITE" id="PS00107">
    <property type="entry name" value="PROTEIN_KINASE_ATP"/>
    <property type="match status" value="1"/>
</dbReference>
<organism evidence="11 12">
    <name type="scientific">Steinernema hermaphroditum</name>
    <dbReference type="NCBI Taxonomy" id="289476"/>
    <lineage>
        <taxon>Eukaryota</taxon>
        <taxon>Metazoa</taxon>
        <taxon>Ecdysozoa</taxon>
        <taxon>Nematoda</taxon>
        <taxon>Chromadorea</taxon>
        <taxon>Rhabditida</taxon>
        <taxon>Tylenchina</taxon>
        <taxon>Panagrolaimomorpha</taxon>
        <taxon>Strongyloidoidea</taxon>
        <taxon>Steinernematidae</taxon>
        <taxon>Steinernema</taxon>
    </lineage>
</organism>
<dbReference type="EMBL" id="JAUCMV010000002">
    <property type="protein sequence ID" value="KAK0420820.1"/>
    <property type="molecule type" value="Genomic_DNA"/>
</dbReference>
<evidence type="ECO:0000313" key="12">
    <source>
        <dbReference type="Proteomes" id="UP001175271"/>
    </source>
</evidence>
<keyword evidence="6 7" id="KW-0067">ATP-binding</keyword>
<dbReference type="CDD" id="cd14017">
    <property type="entry name" value="STKc_TTBK"/>
    <property type="match status" value="1"/>
</dbReference>
<feature type="coiled-coil region" evidence="8">
    <location>
        <begin position="539"/>
        <end position="580"/>
    </location>
</feature>
<dbReference type="SMART" id="SM00220">
    <property type="entry name" value="S_TKc"/>
    <property type="match status" value="1"/>
</dbReference>
<keyword evidence="4 7" id="KW-0547">Nucleotide-binding</keyword>
<keyword evidence="2" id="KW-0723">Serine/threonine-protein kinase</keyword>
<name>A0AA39IAG3_9BILA</name>
<dbReference type="InterPro" id="IPR047916">
    <property type="entry name" value="TTBK_Asator-like_STKc"/>
</dbReference>
<dbReference type="EC" id="2.7.11.1" evidence="1"/>
<protein>
    <recommendedName>
        <fullName evidence="1">non-specific serine/threonine protein kinase</fullName>
        <ecNumber evidence="1">2.7.11.1</ecNumber>
    </recommendedName>
</protein>
<dbReference type="GO" id="GO:0005524">
    <property type="term" value="F:ATP binding"/>
    <property type="evidence" value="ECO:0007669"/>
    <property type="project" value="UniProtKB-UniRule"/>
</dbReference>
<sequence>MGELIQLDVGRTVNGWKVQKKLGEGAFGAVYRVTNQANEDYALKVEGMKEEVQLLKMEVLVLTELAGCGSSRHFLKMMDKGQFENFNYMVIQLVGKSLADLRLARPQRKFSMGTAISVGIQCLEALEDLHNIGYLHRDVKPGNFTTGRKLKNELRKIYVLDFGMARKFVHTDGTMKKPRTAAGFRGTVKYAPLSCHYMRELCRKDDVETWLYMVIELTKGSLPWRNIPETDDVGVFKKDCRKGRQMRMLFGGCPREYIDILRLVDAHKFFDAPDYPKIYGLMRDAMASCRSQEYPYDWEAEALESKRPGEKVKLNNKREMSEGSIEDTTEQYEQMERDVEKMVKEGGRPNDKTGEFTRWARNEDILMSRMAHSVRDFPKSFENTQHEQKFLTSTPLEGKASKRFFPSADVESIERISARSTPSAPCGRRLHAVAEENEPTQSTQEDEEAAKKLKKATSMPKKEKAPVESVHPLSEQLRSLIQLLDIQQIEMRKRQEQYFRQMQDEVEARREKLKAERTATDLEFRRRERALTERERRVNRDESDKLAEMKERLKREIDLKNERSVENHKLRAKIAELEAAAKAFRRPTFLQRRTSPTTNVNRTMPDRPQALRPGRSSLDAVRSNRSCPVLSRPPAPKNVASERWSIIKTEKPSAAKVERLVVEGPSSCDENESTRSIDHGSPLSPALNHERLACGCTKYTNASGVFREWRHSDGTVVTVTQDPLLIELFAPNEIKLTFDAMGTVYVLLPDRTGAVLFSDGQYKIGRYLENTIEGRGRFRVHDIKDVKCHNYDEDGTVGWTGCGIAVRCAPEWSKVVIGKTTQFIYVRGKTVYVNHIDDSQTPRMKTLCFQHMF</sequence>
<dbReference type="PROSITE" id="PS00108">
    <property type="entry name" value="PROTEIN_KINASE_ST"/>
    <property type="match status" value="1"/>
</dbReference>
<dbReference type="InterPro" id="IPR017441">
    <property type="entry name" value="Protein_kinase_ATP_BS"/>
</dbReference>
<keyword evidence="5" id="KW-0418">Kinase</keyword>
<feature type="region of interest" description="Disordered" evidence="9">
    <location>
        <begin position="593"/>
        <end position="641"/>
    </location>
</feature>
<dbReference type="PROSITE" id="PS50011">
    <property type="entry name" value="PROTEIN_KINASE_DOM"/>
    <property type="match status" value="1"/>
</dbReference>
<dbReference type="InterPro" id="IPR008271">
    <property type="entry name" value="Ser/Thr_kinase_AS"/>
</dbReference>
<evidence type="ECO:0000256" key="1">
    <source>
        <dbReference type="ARBA" id="ARBA00012513"/>
    </source>
</evidence>
<feature type="compositionally biased region" description="Polar residues" evidence="9">
    <location>
        <begin position="593"/>
        <end position="602"/>
    </location>
</feature>
<evidence type="ECO:0000256" key="9">
    <source>
        <dbReference type="SAM" id="MobiDB-lite"/>
    </source>
</evidence>
<evidence type="ECO:0000256" key="7">
    <source>
        <dbReference type="PROSITE-ProRule" id="PRU10141"/>
    </source>
</evidence>
<reference evidence="11" key="1">
    <citation type="submission" date="2023-06" db="EMBL/GenBank/DDBJ databases">
        <title>Genomic analysis of the entomopathogenic nematode Steinernema hermaphroditum.</title>
        <authorList>
            <person name="Schwarz E.M."/>
            <person name="Heppert J.K."/>
            <person name="Baniya A."/>
            <person name="Schwartz H.T."/>
            <person name="Tan C.-H."/>
            <person name="Antoshechkin I."/>
            <person name="Sternberg P.W."/>
            <person name="Goodrich-Blair H."/>
            <person name="Dillman A.R."/>
        </authorList>
    </citation>
    <scope>NUCLEOTIDE SEQUENCE</scope>
    <source>
        <strain evidence="11">PS9179</strain>
        <tissue evidence="11">Whole animal</tissue>
    </source>
</reference>